<dbReference type="GO" id="GO:0016787">
    <property type="term" value="F:hydrolase activity"/>
    <property type="evidence" value="ECO:0007669"/>
    <property type="project" value="UniProtKB-KW"/>
</dbReference>
<dbReference type="OrthoDB" id="9773738at2"/>
<sequence>MKPQPAPTPAFVTRLGNATIAGVYDGKRVMPLGDSFVANAPRAAVADALAAGMRARDTIEIPFTPLLLRLDDGLVLFDTGNGPQAEGTGFGLLLPNLRAIGVAPEDIDTIVISHCHGDHVNGLRDASGQPLFPNAQVLVPRRDLAYWLDADEAARAPEFWQANFANVRRIFDNPAQPALALLEYEDGDEIAPGVTALAAHGHSPGHMAFRIASGDATMLLISDAAHLPELFVRHPDWQLMFDMDPDAARETRMRLLDMAAREELPVAGYHWGLPNIARVRRDGEGFAFSRLPFP</sequence>
<dbReference type="InterPro" id="IPR051013">
    <property type="entry name" value="MBL_superfamily_lactonases"/>
</dbReference>
<dbReference type="PANTHER" id="PTHR42978:SF6">
    <property type="entry name" value="QUORUM-QUENCHING LACTONASE YTNP-RELATED"/>
    <property type="match status" value="1"/>
</dbReference>
<dbReference type="STRING" id="1653334.GA0071312_3238"/>
<protein>
    <submittedName>
        <fullName evidence="6">Metal-dependent hydrolases of the beta-lactamase superfamily II</fullName>
    </submittedName>
    <submittedName>
        <fullName evidence="7">Metallo-beta-lactamase superfamily protein</fullName>
    </submittedName>
</protein>
<dbReference type="SMART" id="SM00849">
    <property type="entry name" value="Lactamase_B"/>
    <property type="match status" value="1"/>
</dbReference>
<evidence type="ECO:0000256" key="1">
    <source>
        <dbReference type="ARBA" id="ARBA00007749"/>
    </source>
</evidence>
<gene>
    <name evidence="7" type="ORF">GA0071312_3238</name>
    <name evidence="6" type="ORF">HLUCCO17_04895</name>
</gene>
<dbReference type="InterPro" id="IPR036866">
    <property type="entry name" value="RibonucZ/Hydroxyglut_hydro"/>
</dbReference>
<keyword evidence="3 6" id="KW-0378">Hydrolase</keyword>
<accession>A0A0N8KEN3</accession>
<evidence type="ECO:0000313" key="8">
    <source>
        <dbReference type="Proteomes" id="UP000050497"/>
    </source>
</evidence>
<dbReference type="Proteomes" id="UP000050497">
    <property type="component" value="Unassembled WGS sequence"/>
</dbReference>
<reference evidence="7 9" key="2">
    <citation type="submission" date="2016-08" db="EMBL/GenBank/DDBJ databases">
        <authorList>
            <person name="Varghese N."/>
            <person name="Submissions Spin"/>
        </authorList>
    </citation>
    <scope>NUCLEOTIDE SEQUENCE [LARGE SCALE GENOMIC DNA]</scope>
    <source>
        <strain evidence="7 9">HL-109</strain>
    </source>
</reference>
<dbReference type="AlphaFoldDB" id="A0A0N8KEN3"/>
<evidence type="ECO:0000259" key="5">
    <source>
        <dbReference type="SMART" id="SM00849"/>
    </source>
</evidence>
<dbReference type="RefSeq" id="WP_074445784.1">
    <property type="nucleotide sequence ID" value="NZ_FMBM01000002.1"/>
</dbReference>
<dbReference type="PANTHER" id="PTHR42978">
    <property type="entry name" value="QUORUM-QUENCHING LACTONASE YTNP-RELATED-RELATED"/>
    <property type="match status" value="1"/>
</dbReference>
<keyword evidence="4" id="KW-0862">Zinc</keyword>
<name>A0A0N8KEN3_9HYPH</name>
<dbReference type="Gene3D" id="3.60.15.10">
    <property type="entry name" value="Ribonuclease Z/Hydroxyacylglutathione hydrolase-like"/>
    <property type="match status" value="1"/>
</dbReference>
<evidence type="ECO:0000256" key="2">
    <source>
        <dbReference type="ARBA" id="ARBA00022723"/>
    </source>
</evidence>
<comment type="caution">
    <text evidence="6">The sequence shown here is derived from an EMBL/GenBank/DDBJ whole genome shotgun (WGS) entry which is preliminary data.</text>
</comment>
<feature type="domain" description="Metallo-beta-lactamase" evidence="5">
    <location>
        <begin position="62"/>
        <end position="270"/>
    </location>
</feature>
<dbReference type="Pfam" id="PF00753">
    <property type="entry name" value="Lactamase_B"/>
    <property type="match status" value="1"/>
</dbReference>
<dbReference type="CDD" id="cd07720">
    <property type="entry name" value="OPHC2-like_MBL-fold"/>
    <property type="match status" value="1"/>
</dbReference>
<evidence type="ECO:0000256" key="4">
    <source>
        <dbReference type="ARBA" id="ARBA00022833"/>
    </source>
</evidence>
<dbReference type="SUPFAM" id="SSF56281">
    <property type="entry name" value="Metallo-hydrolase/oxidoreductase"/>
    <property type="match status" value="1"/>
</dbReference>
<dbReference type="GO" id="GO:0046872">
    <property type="term" value="F:metal ion binding"/>
    <property type="evidence" value="ECO:0007669"/>
    <property type="project" value="UniProtKB-KW"/>
</dbReference>
<reference evidence="6 8" key="1">
    <citation type="submission" date="2015-09" db="EMBL/GenBank/DDBJ databases">
        <title>Identification and resolution of microdiversity through metagenomic sequencing of parallel consortia.</title>
        <authorList>
            <person name="Nelson W.C."/>
            <person name="Romine M.F."/>
            <person name="Lindemann S.R."/>
        </authorList>
    </citation>
    <scope>NUCLEOTIDE SEQUENCE [LARGE SCALE GENOMIC DNA]</scope>
    <source>
        <strain evidence="6">HL-109</strain>
    </source>
</reference>
<dbReference type="Proteomes" id="UP000182800">
    <property type="component" value="Unassembled WGS sequence"/>
</dbReference>
<keyword evidence="9" id="KW-1185">Reference proteome</keyword>
<dbReference type="EMBL" id="FMBM01000002">
    <property type="protein sequence ID" value="SCC82257.1"/>
    <property type="molecule type" value="Genomic_DNA"/>
</dbReference>
<evidence type="ECO:0000313" key="9">
    <source>
        <dbReference type="Proteomes" id="UP000182800"/>
    </source>
</evidence>
<organism evidence="6 8">
    <name type="scientific">Saliniramus fredricksonii</name>
    <dbReference type="NCBI Taxonomy" id="1653334"/>
    <lineage>
        <taxon>Bacteria</taxon>
        <taxon>Pseudomonadati</taxon>
        <taxon>Pseudomonadota</taxon>
        <taxon>Alphaproteobacteria</taxon>
        <taxon>Hyphomicrobiales</taxon>
        <taxon>Salinarimonadaceae</taxon>
        <taxon>Saliniramus</taxon>
    </lineage>
</organism>
<evidence type="ECO:0000256" key="3">
    <source>
        <dbReference type="ARBA" id="ARBA00022801"/>
    </source>
</evidence>
<evidence type="ECO:0000313" key="7">
    <source>
        <dbReference type="EMBL" id="SCC82257.1"/>
    </source>
</evidence>
<dbReference type="InterPro" id="IPR001279">
    <property type="entry name" value="Metallo-B-lactamas"/>
</dbReference>
<proteinExistence type="inferred from homology"/>
<dbReference type="EMBL" id="LJSX01000005">
    <property type="protein sequence ID" value="KPQ11818.1"/>
    <property type="molecule type" value="Genomic_DNA"/>
</dbReference>
<evidence type="ECO:0000313" key="6">
    <source>
        <dbReference type="EMBL" id="KPQ11818.1"/>
    </source>
</evidence>
<comment type="similarity">
    <text evidence="1">Belongs to the metallo-beta-lactamase superfamily.</text>
</comment>
<keyword evidence="2" id="KW-0479">Metal-binding</keyword>